<dbReference type="AlphaFoldDB" id="A0A926I4V2"/>
<sequence>MMIDLKQLFEIEGESVRIDCNLDLSELQLGNATPFTEPVHLDGVIRNRAGVVSLSYTARAVAHFVCDRCLAPVDTPVVYRFEHILVKQVNRDSNDELIVVPNLVLDLDELASSDVILELPSKVLCKEDCKGLCPVCGANRNEQSCECTQKRIDPRLEILSKLLEN</sequence>
<keyword evidence="2" id="KW-1185">Reference proteome</keyword>
<protein>
    <submittedName>
        <fullName evidence="1">DUF177 domain-containing protein</fullName>
    </submittedName>
</protein>
<evidence type="ECO:0000313" key="2">
    <source>
        <dbReference type="Proteomes" id="UP000653127"/>
    </source>
</evidence>
<organism evidence="1 2">
    <name type="scientific">Ligaoa zhengdingensis</name>
    <dbReference type="NCBI Taxonomy" id="2763658"/>
    <lineage>
        <taxon>Bacteria</taxon>
        <taxon>Bacillati</taxon>
        <taxon>Bacillota</taxon>
        <taxon>Clostridia</taxon>
        <taxon>Eubacteriales</taxon>
        <taxon>Oscillospiraceae</taxon>
        <taxon>Ligaoa</taxon>
    </lineage>
</organism>
<gene>
    <name evidence="1" type="ORF">H8711_06690</name>
</gene>
<dbReference type="Pfam" id="PF02620">
    <property type="entry name" value="YceD"/>
    <property type="match status" value="1"/>
</dbReference>
<evidence type="ECO:0000313" key="1">
    <source>
        <dbReference type="EMBL" id="MBC8546621.1"/>
    </source>
</evidence>
<proteinExistence type="predicted"/>
<dbReference type="InterPro" id="IPR003772">
    <property type="entry name" value="YceD"/>
</dbReference>
<comment type="caution">
    <text evidence="1">The sequence shown here is derived from an EMBL/GenBank/DDBJ whole genome shotgun (WGS) entry which is preliminary data.</text>
</comment>
<dbReference type="Proteomes" id="UP000653127">
    <property type="component" value="Unassembled WGS sequence"/>
</dbReference>
<reference evidence="1" key="1">
    <citation type="submission" date="2020-08" db="EMBL/GenBank/DDBJ databases">
        <title>Genome public.</title>
        <authorList>
            <person name="Liu C."/>
            <person name="Sun Q."/>
        </authorList>
    </citation>
    <scope>NUCLEOTIDE SEQUENCE</scope>
    <source>
        <strain evidence="1">NSJ-31</strain>
    </source>
</reference>
<dbReference type="EMBL" id="JACRST010000007">
    <property type="protein sequence ID" value="MBC8546621.1"/>
    <property type="molecule type" value="Genomic_DNA"/>
</dbReference>
<name>A0A926I4V2_9FIRM</name>
<accession>A0A926I4V2</accession>
<dbReference type="RefSeq" id="WP_249282697.1">
    <property type="nucleotide sequence ID" value="NZ_JACRST010000007.1"/>
</dbReference>